<evidence type="ECO:0000256" key="3">
    <source>
        <dbReference type="ARBA" id="ARBA00022737"/>
    </source>
</evidence>
<keyword evidence="2" id="KW-0479">Metal-binding</keyword>
<evidence type="ECO:0000256" key="4">
    <source>
        <dbReference type="ARBA" id="ARBA00022771"/>
    </source>
</evidence>
<keyword evidence="3" id="KW-0677">Repeat</keyword>
<dbReference type="SMART" id="SM00355">
    <property type="entry name" value="ZnF_C2H2"/>
    <property type="match status" value="7"/>
</dbReference>
<keyword evidence="10" id="KW-1185">Reference proteome</keyword>
<protein>
    <recommendedName>
        <fullName evidence="8">C2H2-type domain-containing protein</fullName>
    </recommendedName>
</protein>
<evidence type="ECO:0000256" key="5">
    <source>
        <dbReference type="ARBA" id="ARBA00022833"/>
    </source>
</evidence>
<proteinExistence type="predicted"/>
<gene>
    <name evidence="9" type="ORF">MAM1_0014c01385</name>
</gene>
<dbReference type="GO" id="GO:0008270">
    <property type="term" value="F:zinc ion binding"/>
    <property type="evidence" value="ECO:0007669"/>
    <property type="project" value="UniProtKB-KW"/>
</dbReference>
<organism evidence="9">
    <name type="scientific">Mucor ambiguus</name>
    <dbReference type="NCBI Taxonomy" id="91626"/>
    <lineage>
        <taxon>Eukaryota</taxon>
        <taxon>Fungi</taxon>
        <taxon>Fungi incertae sedis</taxon>
        <taxon>Mucoromycota</taxon>
        <taxon>Mucoromycotina</taxon>
        <taxon>Mucoromycetes</taxon>
        <taxon>Mucorales</taxon>
        <taxon>Mucorineae</taxon>
        <taxon>Mucoraceae</taxon>
        <taxon>Mucor</taxon>
    </lineage>
</organism>
<reference evidence="9" key="1">
    <citation type="submission" date="2014-09" db="EMBL/GenBank/DDBJ databases">
        <title>Draft genome sequence of an oleaginous Mucoromycotina fungus Mucor ambiguus NBRC6742.</title>
        <authorList>
            <person name="Takeda I."/>
            <person name="Yamane N."/>
            <person name="Morita T."/>
            <person name="Tamano K."/>
            <person name="Machida M."/>
            <person name="Baker S."/>
            <person name="Koike H."/>
        </authorList>
    </citation>
    <scope>NUCLEOTIDE SEQUENCE</scope>
    <source>
        <strain evidence="9">NBRC 6742</strain>
    </source>
</reference>
<dbReference type="Gene3D" id="3.30.160.60">
    <property type="entry name" value="Classic Zinc Finger"/>
    <property type="match status" value="2"/>
</dbReference>
<dbReference type="Pfam" id="PF12874">
    <property type="entry name" value="zf-met"/>
    <property type="match status" value="3"/>
</dbReference>
<dbReference type="PANTHER" id="PTHR24406">
    <property type="entry name" value="TRANSCRIPTIONAL REPRESSOR CTCFL-RELATED"/>
    <property type="match status" value="1"/>
</dbReference>
<dbReference type="AlphaFoldDB" id="A0A0C9MJ68"/>
<dbReference type="GO" id="GO:0005634">
    <property type="term" value="C:nucleus"/>
    <property type="evidence" value="ECO:0007669"/>
    <property type="project" value="UniProtKB-SubCell"/>
</dbReference>
<dbReference type="EMBL" id="DF836303">
    <property type="protein sequence ID" value="GAN01948.1"/>
    <property type="molecule type" value="Genomic_DNA"/>
</dbReference>
<evidence type="ECO:0000259" key="8">
    <source>
        <dbReference type="PROSITE" id="PS50157"/>
    </source>
</evidence>
<dbReference type="InterPro" id="IPR013087">
    <property type="entry name" value="Znf_C2H2_type"/>
</dbReference>
<keyword evidence="4 7" id="KW-0863">Zinc-finger</keyword>
<feature type="domain" description="C2H2-type" evidence="8">
    <location>
        <begin position="367"/>
        <end position="395"/>
    </location>
</feature>
<evidence type="ECO:0000256" key="1">
    <source>
        <dbReference type="ARBA" id="ARBA00004123"/>
    </source>
</evidence>
<dbReference type="InterPro" id="IPR050888">
    <property type="entry name" value="ZnF_C2H2-type_TF"/>
</dbReference>
<dbReference type="OrthoDB" id="6077919at2759"/>
<evidence type="ECO:0000313" key="9">
    <source>
        <dbReference type="EMBL" id="GAN01948.1"/>
    </source>
</evidence>
<dbReference type="PROSITE" id="PS50157">
    <property type="entry name" value="ZINC_FINGER_C2H2_2"/>
    <property type="match status" value="4"/>
</dbReference>
<accession>A0A0C9MJ68</accession>
<evidence type="ECO:0000313" key="10">
    <source>
        <dbReference type="Proteomes" id="UP000053815"/>
    </source>
</evidence>
<dbReference type="STRING" id="91626.A0A0C9MJ68"/>
<feature type="domain" description="C2H2-type" evidence="8">
    <location>
        <begin position="298"/>
        <end position="326"/>
    </location>
</feature>
<keyword evidence="6" id="KW-0539">Nucleus</keyword>
<keyword evidence="5" id="KW-0862">Zinc</keyword>
<name>A0A0C9MJ68_9FUNG</name>
<evidence type="ECO:0000256" key="7">
    <source>
        <dbReference type="PROSITE-ProRule" id="PRU00042"/>
    </source>
</evidence>
<dbReference type="Proteomes" id="UP000053815">
    <property type="component" value="Unassembled WGS sequence"/>
</dbReference>
<evidence type="ECO:0000256" key="6">
    <source>
        <dbReference type="ARBA" id="ARBA00023242"/>
    </source>
</evidence>
<feature type="domain" description="C2H2-type" evidence="8">
    <location>
        <begin position="69"/>
        <end position="97"/>
    </location>
</feature>
<sequence>MKLRDRQKPAQYNIKQEDIKLTFNITESSTPTTSTSSITDDFDVKQEEIKDHGVLMPQHGEFGKSDYRYYCDICNKKMASFKSVLEHRKSTHNIKQTTNRKIKNMDVEPDVHNLNSYCKSCEKSYKSMRAYRHHLRCVHYMILTPISRWKPLRSDTAPDPDDPNFCCAACDRTYTLRSNYLRHCRYAHGMKSGRWAYRKYPSSNIMDTYCQTCDKRLGSPTSYRKHLHIVHQVDQRPKPQKPKDVMPDVNDPDFYCRSCERKLANRNTFKAHLVVLHSLNPSPQKKSKIKPDVDDPNNYCRACQKTYRSQGRYQIHLRLVHQIALPSPRAGDTPKELPDPNNPRHYCNTAGLMLDPNASIDICNYKFYCGQCRHFYSSKQNFRKHTQKVHSIEAVSKCIYNKVAGLGLQAKLPLPSVLQDKRKADVSHCTGRIKQEALVKHEESQKNKLSGTGEARLATRSVLHQIYLDLKDSALTLGKFSDENQKRSVKLEELGH</sequence>
<comment type="subcellular location">
    <subcellularLocation>
        <location evidence="1">Nucleus</location>
    </subcellularLocation>
</comment>
<feature type="domain" description="C2H2-type" evidence="8">
    <location>
        <begin position="165"/>
        <end position="193"/>
    </location>
</feature>
<evidence type="ECO:0000256" key="2">
    <source>
        <dbReference type="ARBA" id="ARBA00022723"/>
    </source>
</evidence>
<dbReference type="PROSITE" id="PS00028">
    <property type="entry name" value="ZINC_FINGER_C2H2_1"/>
    <property type="match status" value="7"/>
</dbReference>